<evidence type="ECO:0000313" key="6">
    <source>
        <dbReference type="EMBL" id="JAB67521.1"/>
    </source>
</evidence>
<dbReference type="EMBL" id="GALX01000945">
    <property type="protein sequence ID" value="JAB67521.1"/>
    <property type="molecule type" value="Transcribed_RNA"/>
</dbReference>
<comment type="similarity">
    <text evidence="2">Belongs to the FUN14 family.</text>
</comment>
<gene>
    <name evidence="6" type="primary">FUND1</name>
</gene>
<evidence type="ECO:0000256" key="3">
    <source>
        <dbReference type="ARBA" id="ARBA00022692"/>
    </source>
</evidence>
<accession>V5IAM1</accession>
<sequence>ANTKVVGRKNIKFKKIKYRIKTAVISNVFCQSKAMSARTPDIVNCDSNPPESSVKSALDLIKNQPISWKIFGSAATGWSLGVIARKTGKFVAFVVGSGIIVLQITKDKGFIKIDYSQVSQSVENLSKGVENDILKRLSKRMTEVMKYDSVLVSGF</sequence>
<dbReference type="PANTHER" id="PTHR21346">
    <property type="entry name" value="FUN14 DOMAIN CONTAINING"/>
    <property type="match status" value="1"/>
</dbReference>
<evidence type="ECO:0000256" key="1">
    <source>
        <dbReference type="ARBA" id="ARBA00004374"/>
    </source>
</evidence>
<feature type="non-terminal residue" evidence="6">
    <location>
        <position position="155"/>
    </location>
</feature>
<reference evidence="6" key="1">
    <citation type="submission" date="2013-07" db="EMBL/GenBank/DDBJ databases">
        <title>Midgut Transcriptome Profiling of Anoplphora glabripennis, a Lignocellulose Degrading, Wood-Boring Cerambycid.</title>
        <authorList>
            <person name="Scully E.D."/>
            <person name="Hoover K."/>
            <person name="Carlson J.E."/>
            <person name="Tien M."/>
            <person name="Geib S.M."/>
        </authorList>
    </citation>
    <scope>NUCLEOTIDE SEQUENCE</scope>
</reference>
<dbReference type="GO" id="GO:0000422">
    <property type="term" value="P:autophagy of mitochondrion"/>
    <property type="evidence" value="ECO:0007669"/>
    <property type="project" value="TreeGrafter"/>
</dbReference>
<organism evidence="6">
    <name type="scientific">Anoplophora glabripennis</name>
    <name type="common">Asian longhorn beetle</name>
    <name type="synonym">Anoplophora nobilis</name>
    <dbReference type="NCBI Taxonomy" id="217634"/>
    <lineage>
        <taxon>Eukaryota</taxon>
        <taxon>Metazoa</taxon>
        <taxon>Ecdysozoa</taxon>
        <taxon>Arthropoda</taxon>
        <taxon>Hexapoda</taxon>
        <taxon>Insecta</taxon>
        <taxon>Pterygota</taxon>
        <taxon>Neoptera</taxon>
        <taxon>Endopterygota</taxon>
        <taxon>Coleoptera</taxon>
        <taxon>Polyphaga</taxon>
        <taxon>Cucujiformia</taxon>
        <taxon>Chrysomeloidea</taxon>
        <taxon>Cerambycidae</taxon>
        <taxon>Lamiinae</taxon>
        <taxon>Lamiini</taxon>
        <taxon>Anoplophora</taxon>
    </lineage>
</organism>
<protein>
    <submittedName>
        <fullName evidence="6">FUN14 domain-containing protein</fullName>
    </submittedName>
</protein>
<dbReference type="Pfam" id="PF04930">
    <property type="entry name" value="FUN14"/>
    <property type="match status" value="1"/>
</dbReference>
<keyword evidence="4" id="KW-1133">Transmembrane helix</keyword>
<comment type="subcellular location">
    <subcellularLocation>
        <location evidence="1">Mitochondrion outer membrane</location>
        <topology evidence="1">Multi-pass membrane protein</topology>
    </subcellularLocation>
</comment>
<proteinExistence type="inferred from homology"/>
<feature type="non-terminal residue" evidence="6">
    <location>
        <position position="1"/>
    </location>
</feature>
<dbReference type="InterPro" id="IPR007014">
    <property type="entry name" value="FUN14"/>
</dbReference>
<keyword evidence="5" id="KW-0472">Membrane</keyword>
<evidence type="ECO:0000256" key="4">
    <source>
        <dbReference type="ARBA" id="ARBA00022989"/>
    </source>
</evidence>
<keyword evidence="3" id="KW-0812">Transmembrane</keyword>
<evidence type="ECO:0000256" key="2">
    <source>
        <dbReference type="ARBA" id="ARBA00009160"/>
    </source>
</evidence>
<dbReference type="PANTHER" id="PTHR21346:SF0">
    <property type="entry name" value="RE45833P"/>
    <property type="match status" value="1"/>
</dbReference>
<name>V5IAM1_ANOGL</name>
<dbReference type="GO" id="GO:0005741">
    <property type="term" value="C:mitochondrial outer membrane"/>
    <property type="evidence" value="ECO:0007669"/>
    <property type="project" value="UniProtKB-SubCell"/>
</dbReference>
<dbReference type="AlphaFoldDB" id="V5IAM1"/>
<evidence type="ECO:0000256" key="5">
    <source>
        <dbReference type="ARBA" id="ARBA00023136"/>
    </source>
</evidence>